<accession>A0ABS2CAE5</accession>
<dbReference type="EMBL" id="WOFE01000002">
    <property type="protein sequence ID" value="MBM5571119.1"/>
    <property type="molecule type" value="Genomic_DNA"/>
</dbReference>
<sequence length="94" mass="10305">MKVANTISRIDVRTIAPADRHALIFKTFESLQVGEAIELLTEHRPSPLQAQFAARFAGAFAWVYLQEGPLQWQVKIDKVAAITIGAPCCGHCNG</sequence>
<feature type="domain" description="DUF2249" evidence="1">
    <location>
        <begin position="10"/>
        <end position="78"/>
    </location>
</feature>
<evidence type="ECO:0000259" key="1">
    <source>
        <dbReference type="Pfam" id="PF10006"/>
    </source>
</evidence>
<reference evidence="2 3" key="1">
    <citation type="submission" date="2019-11" db="EMBL/GenBank/DDBJ databases">
        <title>Novel Deefgea species.</title>
        <authorList>
            <person name="Han J.-H."/>
        </authorList>
    </citation>
    <scope>NUCLEOTIDE SEQUENCE [LARGE SCALE GENOMIC DNA]</scope>
    <source>
        <strain evidence="2 3">LMG 24817</strain>
    </source>
</reference>
<protein>
    <submittedName>
        <fullName evidence="2">DUF2249 domain-containing protein</fullName>
    </submittedName>
</protein>
<keyword evidence="3" id="KW-1185">Reference proteome</keyword>
<proteinExistence type="predicted"/>
<dbReference type="InterPro" id="IPR018720">
    <property type="entry name" value="DUF2249"/>
</dbReference>
<evidence type="ECO:0000313" key="3">
    <source>
        <dbReference type="Proteomes" id="UP001195660"/>
    </source>
</evidence>
<organism evidence="2 3">
    <name type="scientific">Deefgea chitinilytica</name>
    <dbReference type="NCBI Taxonomy" id="570276"/>
    <lineage>
        <taxon>Bacteria</taxon>
        <taxon>Pseudomonadati</taxon>
        <taxon>Pseudomonadota</taxon>
        <taxon>Betaproteobacteria</taxon>
        <taxon>Neisseriales</taxon>
        <taxon>Chitinibacteraceae</taxon>
        <taxon>Deefgea</taxon>
    </lineage>
</organism>
<dbReference type="Proteomes" id="UP001195660">
    <property type="component" value="Unassembled WGS sequence"/>
</dbReference>
<comment type="caution">
    <text evidence="2">The sequence shown here is derived from an EMBL/GenBank/DDBJ whole genome shotgun (WGS) entry which is preliminary data.</text>
</comment>
<evidence type="ECO:0000313" key="2">
    <source>
        <dbReference type="EMBL" id="MBM5571119.1"/>
    </source>
</evidence>
<gene>
    <name evidence="2" type="ORF">GM173_05930</name>
</gene>
<name>A0ABS2CAE5_9NEIS</name>
<dbReference type="Pfam" id="PF10006">
    <property type="entry name" value="DUF2249"/>
    <property type="match status" value="1"/>
</dbReference>
<dbReference type="RefSeq" id="WP_203570449.1">
    <property type="nucleotide sequence ID" value="NZ_WOFE01000002.1"/>
</dbReference>